<keyword evidence="3" id="KW-0479">Metal-binding</keyword>
<dbReference type="InterPro" id="IPR012337">
    <property type="entry name" value="RNaseH-like_sf"/>
</dbReference>
<evidence type="ECO:0000256" key="8">
    <source>
        <dbReference type="ARBA" id="ARBA00023163"/>
    </source>
</evidence>
<evidence type="ECO:0000256" key="3">
    <source>
        <dbReference type="ARBA" id="ARBA00022723"/>
    </source>
</evidence>
<dbReference type="OrthoDB" id="1723429at2759"/>
<comment type="subcellular location">
    <subcellularLocation>
        <location evidence="1">Nucleus</location>
    </subcellularLocation>
</comment>
<dbReference type="Pfam" id="PF05699">
    <property type="entry name" value="Dimer_Tnp_hAT"/>
    <property type="match status" value="1"/>
</dbReference>
<dbReference type="EMBL" id="SSTE01000480">
    <property type="protein sequence ID" value="KAA0067548.1"/>
    <property type="molecule type" value="Genomic_DNA"/>
</dbReference>
<dbReference type="InterPro" id="IPR036236">
    <property type="entry name" value="Znf_C2H2_sf"/>
</dbReference>
<keyword evidence="4 10" id="KW-0863">Zinc-finger</keyword>
<evidence type="ECO:0000313" key="15">
    <source>
        <dbReference type="Proteomes" id="UP000321393"/>
    </source>
</evidence>
<evidence type="ECO:0000256" key="1">
    <source>
        <dbReference type="ARBA" id="ARBA00004123"/>
    </source>
</evidence>
<evidence type="ECO:0000256" key="2">
    <source>
        <dbReference type="ARBA" id="ARBA00011738"/>
    </source>
</evidence>
<comment type="subunit">
    <text evidence="2">Homodimer.</text>
</comment>
<dbReference type="PANTHER" id="PTHR46481">
    <property type="entry name" value="ZINC FINGER BED DOMAIN-CONTAINING PROTEIN 4"/>
    <property type="match status" value="1"/>
</dbReference>
<dbReference type="Proteomes" id="UP000321393">
    <property type="component" value="Unassembled WGS sequence"/>
</dbReference>
<keyword evidence="6" id="KW-0805">Transcription regulation</keyword>
<keyword evidence="12" id="KW-0472">Membrane</keyword>
<comment type="caution">
    <text evidence="14">The sequence shown here is derived from an EMBL/GenBank/DDBJ whole genome shotgun (WGS) entry which is preliminary data.</text>
</comment>
<evidence type="ECO:0000256" key="4">
    <source>
        <dbReference type="ARBA" id="ARBA00022771"/>
    </source>
</evidence>
<dbReference type="GO" id="GO:0003677">
    <property type="term" value="F:DNA binding"/>
    <property type="evidence" value="ECO:0007669"/>
    <property type="project" value="UniProtKB-KW"/>
</dbReference>
<dbReference type="PANTHER" id="PTHR46481:SF2">
    <property type="entry name" value="BED-TYPE DOMAIN-CONTAINING PROTEIN"/>
    <property type="match status" value="1"/>
</dbReference>
<keyword evidence="7" id="KW-0238">DNA-binding</keyword>
<evidence type="ECO:0000313" key="14">
    <source>
        <dbReference type="EMBL" id="KAA0067548.1"/>
    </source>
</evidence>
<proteinExistence type="predicted"/>
<dbReference type="SUPFAM" id="SSF53098">
    <property type="entry name" value="Ribonuclease H-like"/>
    <property type="match status" value="1"/>
</dbReference>
<keyword evidence="9" id="KW-0539">Nucleus</keyword>
<dbReference type="AlphaFoldDB" id="A0A5A7VIJ7"/>
<dbReference type="InterPro" id="IPR008906">
    <property type="entry name" value="HATC_C_dom"/>
</dbReference>
<dbReference type="GO" id="GO:0008270">
    <property type="term" value="F:zinc ion binding"/>
    <property type="evidence" value="ECO:0007669"/>
    <property type="project" value="UniProtKB-KW"/>
</dbReference>
<dbReference type="InterPro" id="IPR052035">
    <property type="entry name" value="ZnF_BED_domain_contain"/>
</dbReference>
<dbReference type="SUPFAM" id="SSF57667">
    <property type="entry name" value="beta-beta-alpha zinc fingers"/>
    <property type="match status" value="1"/>
</dbReference>
<keyword evidence="5" id="KW-0862">Zinc</keyword>
<protein>
    <submittedName>
        <fullName evidence="14">Zinc finger BED domain-containing protein RICESLEEPER 2-like</fullName>
    </submittedName>
</protein>
<dbReference type="Pfam" id="PF14372">
    <property type="entry name" value="hAT-like_RNase-H"/>
    <property type="match status" value="1"/>
</dbReference>
<evidence type="ECO:0000256" key="6">
    <source>
        <dbReference type="ARBA" id="ARBA00023015"/>
    </source>
</evidence>
<organism evidence="14 15">
    <name type="scientific">Cucumis melo var. makuwa</name>
    <name type="common">Oriental melon</name>
    <dbReference type="NCBI Taxonomy" id="1194695"/>
    <lineage>
        <taxon>Eukaryota</taxon>
        <taxon>Viridiplantae</taxon>
        <taxon>Streptophyta</taxon>
        <taxon>Embryophyta</taxon>
        <taxon>Tracheophyta</taxon>
        <taxon>Spermatophyta</taxon>
        <taxon>Magnoliopsida</taxon>
        <taxon>eudicotyledons</taxon>
        <taxon>Gunneridae</taxon>
        <taxon>Pentapetalae</taxon>
        <taxon>rosids</taxon>
        <taxon>fabids</taxon>
        <taxon>Cucurbitales</taxon>
        <taxon>Cucurbitaceae</taxon>
        <taxon>Benincaseae</taxon>
        <taxon>Cucumis</taxon>
    </lineage>
</organism>
<dbReference type="PROSITE" id="PS50808">
    <property type="entry name" value="ZF_BED"/>
    <property type="match status" value="1"/>
</dbReference>
<feature type="transmembrane region" description="Helical" evidence="12">
    <location>
        <begin position="885"/>
        <end position="904"/>
    </location>
</feature>
<evidence type="ECO:0000256" key="11">
    <source>
        <dbReference type="SAM" id="MobiDB-lite"/>
    </source>
</evidence>
<sequence length="949" mass="107960">METSSGQHSETSPSLSPSPAPSTNNATGTVSSSKPPLPDKKKVRATKKTTSTVWDHFTKLEENSSRCTCNYCDKEYCCDTTSCGTSTLWKHLKNQCKKYPYKEVEVGQTILTLQTSTSGKSGSNFVTSLFSQQLCREACAKMIIVDELPFKFIENEGFRNFCRVACPKFDPPSRVTIAKDIYQLYLDEKKKLKSFLVCNSQRVCLTTDTWTSLQNVNYMVLTAHFIDSDWVLHKKILNFCQVANHKGETIGKLIESCLLEWGIDKVFSITVDNASSNDGAISYIMKRLRSWKTLILEGELLHMRCCAHVINLIVNEGLKEMHDSIACVRNAVRYVRSSPKRLIKFKTCVEQEKIDCKALVCLDVPTRWNSTYLMLEHALKFEKAFQILEEEELDYQDYFAEDEHGKKKIGPPSNYDWKNVEVFVMFLKVFYNVTNKISGSLYVTANSFFHEMWGINDLLIGWSNEHNSILRNMAINMKSKYDKYWGSIEKINKLVFLAVVLDPRYKLDYVGFCFGSIHDDATVKVLVDGIQAYLMRLYNCYKSQNGDFAFRNDLSGQAVVCEQVESSDSLKVLSSGTTMETDASCRVLSRYKRRRQEQNTLELRNDVDRYLSDPCEELNDQFDVLTWWKLNAVKYPILSKIAQDIFAVPVSTVASESAFSTGGRILDSFRSSLSPKTVEALICTQNWIRGKTTLLDLCPELEEMEICEKIENERSTNTSQGLEGPMKSNILSHRPECPHNPSTTTQFSGVHSTTEQIALSAGLPSIPLSFILPNVAQSNFLPRNEIRKLTSVWPSQRRYLAYAELTFGGLLAYYAQNIITHMREDDSKRYLLSMNFLTSESIPLKDFIAHLKYNLIDSDSNLPILLGIGTGEPIQVRKSRFRKSTIIFISLSLMVFYFISLSLANPPFCLDMKKNSFVIQLVIDLILVAKDDLRVLEECDLEDLLAAKL</sequence>
<accession>A0A5A7VIJ7</accession>
<name>A0A5A7VIJ7_CUCMM</name>
<dbReference type="SMART" id="SM00614">
    <property type="entry name" value="ZnF_BED"/>
    <property type="match status" value="1"/>
</dbReference>
<keyword evidence="8" id="KW-0804">Transcription</keyword>
<dbReference type="Pfam" id="PF02892">
    <property type="entry name" value="zf-BED"/>
    <property type="match status" value="1"/>
</dbReference>
<reference evidence="14 15" key="1">
    <citation type="submission" date="2019-08" db="EMBL/GenBank/DDBJ databases">
        <title>Draft genome sequences of two oriental melons (Cucumis melo L. var makuwa).</title>
        <authorList>
            <person name="Kwon S.-Y."/>
        </authorList>
    </citation>
    <scope>NUCLEOTIDE SEQUENCE [LARGE SCALE GENOMIC DNA]</scope>
    <source>
        <strain evidence="15">cv. SW 3</strain>
        <tissue evidence="14">Leaf</tissue>
    </source>
</reference>
<dbReference type="GO" id="GO:0046983">
    <property type="term" value="F:protein dimerization activity"/>
    <property type="evidence" value="ECO:0007669"/>
    <property type="project" value="InterPro"/>
</dbReference>
<evidence type="ECO:0000256" key="5">
    <source>
        <dbReference type="ARBA" id="ARBA00022833"/>
    </source>
</evidence>
<feature type="domain" description="BED-type" evidence="13">
    <location>
        <begin position="48"/>
        <end position="103"/>
    </location>
</feature>
<dbReference type="InterPro" id="IPR003656">
    <property type="entry name" value="Znf_BED"/>
</dbReference>
<gene>
    <name evidence="14" type="ORF">E6C27_scaffold485G00070</name>
</gene>
<dbReference type="GO" id="GO:0005634">
    <property type="term" value="C:nucleus"/>
    <property type="evidence" value="ECO:0007669"/>
    <property type="project" value="UniProtKB-SubCell"/>
</dbReference>
<dbReference type="InterPro" id="IPR025525">
    <property type="entry name" value="hAT-like_transposase_RNase-H"/>
</dbReference>
<evidence type="ECO:0000256" key="12">
    <source>
        <dbReference type="SAM" id="Phobius"/>
    </source>
</evidence>
<keyword evidence="12" id="KW-0812">Transmembrane</keyword>
<evidence type="ECO:0000256" key="10">
    <source>
        <dbReference type="PROSITE-ProRule" id="PRU00027"/>
    </source>
</evidence>
<evidence type="ECO:0000256" key="7">
    <source>
        <dbReference type="ARBA" id="ARBA00023125"/>
    </source>
</evidence>
<feature type="region of interest" description="Disordered" evidence="11">
    <location>
        <begin position="1"/>
        <end position="46"/>
    </location>
</feature>
<keyword evidence="12" id="KW-1133">Transmembrane helix</keyword>
<dbReference type="SUPFAM" id="SSF140996">
    <property type="entry name" value="Hermes dimerisation domain"/>
    <property type="match status" value="1"/>
</dbReference>
<evidence type="ECO:0000256" key="9">
    <source>
        <dbReference type="ARBA" id="ARBA00023242"/>
    </source>
</evidence>
<evidence type="ECO:0000259" key="13">
    <source>
        <dbReference type="PROSITE" id="PS50808"/>
    </source>
</evidence>